<evidence type="ECO:0000256" key="3">
    <source>
        <dbReference type="ARBA" id="ARBA00022519"/>
    </source>
</evidence>
<dbReference type="GO" id="GO:0005886">
    <property type="term" value="C:plasma membrane"/>
    <property type="evidence" value="ECO:0007669"/>
    <property type="project" value="UniProtKB-SubCell"/>
</dbReference>
<organism evidence="8 9">
    <name type="scientific">Rhodopila globiformis</name>
    <name type="common">Rhodopseudomonas globiformis</name>
    <dbReference type="NCBI Taxonomy" id="1071"/>
    <lineage>
        <taxon>Bacteria</taxon>
        <taxon>Pseudomonadati</taxon>
        <taxon>Pseudomonadota</taxon>
        <taxon>Alphaproteobacteria</taxon>
        <taxon>Acetobacterales</taxon>
        <taxon>Acetobacteraceae</taxon>
        <taxon>Rhodopila</taxon>
    </lineage>
</organism>
<gene>
    <name evidence="8" type="ORF">CCS01_19840</name>
</gene>
<dbReference type="InterPro" id="IPR051800">
    <property type="entry name" value="PqiA-PqiB_transport"/>
</dbReference>
<feature type="transmembrane region" description="Helical" evidence="7">
    <location>
        <begin position="339"/>
        <end position="357"/>
    </location>
</feature>
<proteinExistence type="predicted"/>
<evidence type="ECO:0000313" key="9">
    <source>
        <dbReference type="Proteomes" id="UP000239724"/>
    </source>
</evidence>
<evidence type="ECO:0000256" key="2">
    <source>
        <dbReference type="ARBA" id="ARBA00022475"/>
    </source>
</evidence>
<evidence type="ECO:0000256" key="5">
    <source>
        <dbReference type="ARBA" id="ARBA00022989"/>
    </source>
</evidence>
<name>A0A2S6N6A1_RHOGL</name>
<reference evidence="8 9" key="1">
    <citation type="journal article" date="2018" name="Arch. Microbiol.">
        <title>New insights into the metabolic potential of the phototrophic purple bacterium Rhodopila globiformis DSM 161(T) from its draft genome sequence and evidence for a vanadium-dependent nitrogenase.</title>
        <authorList>
            <person name="Imhoff J.F."/>
            <person name="Rahn T."/>
            <person name="Kunzel S."/>
            <person name="Neulinger S.C."/>
        </authorList>
    </citation>
    <scope>NUCLEOTIDE SEQUENCE [LARGE SCALE GENOMIC DNA]</scope>
    <source>
        <strain evidence="8 9">DSM 161</strain>
    </source>
</reference>
<feature type="transmembrane region" description="Helical" evidence="7">
    <location>
        <begin position="238"/>
        <end position="255"/>
    </location>
</feature>
<keyword evidence="5 7" id="KW-1133">Transmembrane helix</keyword>
<keyword evidence="4 7" id="KW-0812">Transmembrane</keyword>
<comment type="subcellular location">
    <subcellularLocation>
        <location evidence="1">Cell inner membrane</location>
    </subcellularLocation>
</comment>
<sequence length="399" mass="43806">MLLACPDCGTAQHVPALRGRGKLLCCRCGNTLERSTGRGMDAPLALSLATLLLLFPANLMPLLRVAFDGLSRSSRLGSGVIGMWSEGWLLLAIVVGLQGIILPFLRFGMLSAVLAAVRFRRQRPWTGRMFRWAEHLDLWAMPDVFLIGAVIGYSRVAARLPMHIAPGGWCLLAAAGLSMLTRATLDRRAVWRRIATPPPPPPPRDNSIACIECELILPGSMEGGRCPRCAAPLFRRRPFSLVQATALVAAGYLLYPVANYFPMSIDIQLGETKRHTIASGVEQLIGAGLWPLAAVIFTASIAIPLLKLIGMTWLIWSARRGSPRRLVFKTKLYRVIKEIGRWSNIDIFTIAIFLPLMQFSGLVSVRAATGAPAFLAVIVLTMLAVRVFDPRLIWDHVRS</sequence>
<feature type="transmembrane region" description="Helical" evidence="7">
    <location>
        <begin position="138"/>
        <end position="158"/>
    </location>
</feature>
<feature type="transmembrane region" description="Helical" evidence="7">
    <location>
        <begin position="369"/>
        <end position="388"/>
    </location>
</feature>
<dbReference type="Proteomes" id="UP000239724">
    <property type="component" value="Unassembled WGS sequence"/>
</dbReference>
<dbReference type="EMBL" id="NHRY01000216">
    <property type="protein sequence ID" value="PPQ30153.1"/>
    <property type="molecule type" value="Genomic_DNA"/>
</dbReference>
<dbReference type="PANTHER" id="PTHR30462">
    <property type="entry name" value="INTERMEMBRANE TRANSPORT PROTEIN PQIB-RELATED"/>
    <property type="match status" value="1"/>
</dbReference>
<dbReference type="Pfam" id="PF04403">
    <property type="entry name" value="PqiA"/>
    <property type="match status" value="2"/>
</dbReference>
<feature type="transmembrane region" description="Helical" evidence="7">
    <location>
        <begin position="44"/>
        <end position="67"/>
    </location>
</feature>
<evidence type="ECO:0000256" key="7">
    <source>
        <dbReference type="SAM" id="Phobius"/>
    </source>
</evidence>
<keyword evidence="2" id="KW-1003">Cell membrane</keyword>
<feature type="transmembrane region" description="Helical" evidence="7">
    <location>
        <begin position="289"/>
        <end position="318"/>
    </location>
</feature>
<keyword evidence="3" id="KW-0997">Cell inner membrane</keyword>
<evidence type="ECO:0008006" key="10">
    <source>
        <dbReference type="Google" id="ProtNLM"/>
    </source>
</evidence>
<keyword evidence="9" id="KW-1185">Reference proteome</keyword>
<protein>
    <recommendedName>
        <fullName evidence="10">Paraquat-inducible protein A</fullName>
    </recommendedName>
</protein>
<feature type="transmembrane region" description="Helical" evidence="7">
    <location>
        <begin position="87"/>
        <end position="117"/>
    </location>
</feature>
<evidence type="ECO:0000256" key="4">
    <source>
        <dbReference type="ARBA" id="ARBA00022692"/>
    </source>
</evidence>
<comment type="caution">
    <text evidence="8">The sequence shown here is derived from an EMBL/GenBank/DDBJ whole genome shotgun (WGS) entry which is preliminary data.</text>
</comment>
<dbReference type="InterPro" id="IPR007498">
    <property type="entry name" value="PqiA-like"/>
</dbReference>
<feature type="transmembrane region" description="Helical" evidence="7">
    <location>
        <begin position="164"/>
        <end position="185"/>
    </location>
</feature>
<evidence type="ECO:0000256" key="1">
    <source>
        <dbReference type="ARBA" id="ARBA00004533"/>
    </source>
</evidence>
<accession>A0A2S6N6A1</accession>
<evidence type="ECO:0000313" key="8">
    <source>
        <dbReference type="EMBL" id="PPQ30153.1"/>
    </source>
</evidence>
<dbReference type="PANTHER" id="PTHR30462:SF3">
    <property type="entry name" value="INTERMEMBRANE TRANSPORT PROTEIN PQIA"/>
    <property type="match status" value="1"/>
</dbReference>
<dbReference type="AlphaFoldDB" id="A0A2S6N6A1"/>
<evidence type="ECO:0000256" key="6">
    <source>
        <dbReference type="ARBA" id="ARBA00023136"/>
    </source>
</evidence>
<dbReference type="OrthoDB" id="9800207at2"/>
<keyword evidence="6 7" id="KW-0472">Membrane</keyword>